<reference evidence="3" key="1">
    <citation type="journal article" date="2019" name="Int. J. Syst. Evol. Microbiol.">
        <title>The Global Catalogue of Microorganisms (GCM) 10K type strain sequencing project: providing services to taxonomists for standard genome sequencing and annotation.</title>
        <authorList>
            <consortium name="The Broad Institute Genomics Platform"/>
            <consortium name="The Broad Institute Genome Sequencing Center for Infectious Disease"/>
            <person name="Wu L."/>
            <person name="Ma J."/>
        </authorList>
    </citation>
    <scope>NUCLEOTIDE SEQUENCE [LARGE SCALE GENOMIC DNA]</scope>
    <source>
        <strain evidence="3">CGMCC 1.12923</strain>
    </source>
</reference>
<dbReference type="PANTHER" id="PTHR46520">
    <property type="entry name" value="SERINE BETA-LACTAMASE-LIKE PROTEIN LACTB, MITOCHONDRIAL"/>
    <property type="match status" value="1"/>
</dbReference>
<evidence type="ECO:0000313" key="3">
    <source>
        <dbReference type="Proteomes" id="UP000614272"/>
    </source>
</evidence>
<dbReference type="EMBL" id="BMGJ01000010">
    <property type="protein sequence ID" value="GGD69601.1"/>
    <property type="molecule type" value="Genomic_DNA"/>
</dbReference>
<dbReference type="PANTHER" id="PTHR46520:SF1">
    <property type="entry name" value="SERINE BETA-LACTAMASE-LIKE PROTEIN LACTB, MITOCHONDRIAL"/>
    <property type="match status" value="1"/>
</dbReference>
<dbReference type="Gene3D" id="3.40.710.10">
    <property type="entry name" value="DD-peptidase/beta-lactamase superfamily"/>
    <property type="match status" value="1"/>
</dbReference>
<evidence type="ECO:0000313" key="2">
    <source>
        <dbReference type="EMBL" id="GGD69601.1"/>
    </source>
</evidence>
<keyword evidence="3" id="KW-1185">Reference proteome</keyword>
<dbReference type="InterPro" id="IPR001466">
    <property type="entry name" value="Beta-lactam-related"/>
</dbReference>
<dbReference type="InterPro" id="IPR012338">
    <property type="entry name" value="Beta-lactam/transpept-like"/>
</dbReference>
<sequence length="419" mass="47171">MRKLTLFTVIFILIAGYIMLAPVYQFYAHRGKVPMLPWGYLTIPTDSPGFSEVKDDRYTQAGKTMIEILESHRQKINSPGISAAVAIDGKLVWRGGSGWADIKANKPVNAQTQFRIGSTSKALTSTLLARLVQKNTLNLDTPLSRFDVSALNPAWDVITPRQLASHMAGIPHYGDNTEWTGLYRFMTINTRYEDVLDAVRLFDDSDMLFAPGEDFSYSSLGTVLLSAVMQQAAQVPYQQLMQTEVLAPLDMQHTHPEPPMGTASESMARFYWREDESHPVVRPWRDVDLSHRLAGGGFISTPSDLVKLGLGFINNEFIRPPVRQQFWTVQTLNNDKPNEQHYAIGWRVPRHDYGEGIAELLTANHGGVSRGSQSWLMVIPEYNMAVAVNINTNTDTFWDFGSVSTELARTFITQRQRTR</sequence>
<proteinExistence type="predicted"/>
<evidence type="ECO:0000259" key="1">
    <source>
        <dbReference type="Pfam" id="PF00144"/>
    </source>
</evidence>
<feature type="domain" description="Beta-lactamase-related" evidence="1">
    <location>
        <begin position="70"/>
        <end position="395"/>
    </location>
</feature>
<accession>A0ABQ1RIS5</accession>
<dbReference type="RefSeq" id="WP_099035241.1">
    <property type="nucleotide sequence ID" value="NZ_BMGJ01000010.1"/>
</dbReference>
<dbReference type="Proteomes" id="UP000614272">
    <property type="component" value="Unassembled WGS sequence"/>
</dbReference>
<organism evidence="2 3">
    <name type="scientific">Lacimicrobium alkaliphilum</name>
    <dbReference type="NCBI Taxonomy" id="1526571"/>
    <lineage>
        <taxon>Bacteria</taxon>
        <taxon>Pseudomonadati</taxon>
        <taxon>Pseudomonadota</taxon>
        <taxon>Gammaproteobacteria</taxon>
        <taxon>Alteromonadales</taxon>
        <taxon>Alteromonadaceae</taxon>
        <taxon>Lacimicrobium</taxon>
    </lineage>
</organism>
<gene>
    <name evidence="2" type="ORF">GCM10011357_25810</name>
</gene>
<dbReference type="Pfam" id="PF00144">
    <property type="entry name" value="Beta-lactamase"/>
    <property type="match status" value="1"/>
</dbReference>
<dbReference type="SUPFAM" id="SSF56601">
    <property type="entry name" value="beta-lactamase/transpeptidase-like"/>
    <property type="match status" value="1"/>
</dbReference>
<comment type="caution">
    <text evidence="2">The sequence shown here is derived from an EMBL/GenBank/DDBJ whole genome shotgun (WGS) entry which is preliminary data.</text>
</comment>
<protein>
    <recommendedName>
        <fullName evidence="1">Beta-lactamase-related domain-containing protein</fullName>
    </recommendedName>
</protein>
<name>A0ABQ1RIS5_9ALTE</name>
<dbReference type="InterPro" id="IPR052794">
    <property type="entry name" value="Mito_Ser_Protease_LACTB"/>
</dbReference>